<sequence length="256" mass="29366">MRFFISFIFFFGILIPISAQTIIGQIRDLASKKPLSGVKVESAENKTVTDTQGKFSIQVYGRDDSLTFSLKGYKTQRLIYKNGIYRSNIQIALEEIVTEIEEIVIERKVVGSDQPKVKPIFIEQKKKSKLRQIFGDRVDLSGGPRPGFLANGSTAQLFSINVLSVISMFKKEKEPKKSKEEQLEELERDIQNADFVFSKKLITEITGLTGDRLQIFQNIYRPPYSTLIEMSEYELRVYIEKSFKEFQKENPAAKKP</sequence>
<keyword evidence="3" id="KW-1185">Reference proteome</keyword>
<dbReference type="SUPFAM" id="SSF49464">
    <property type="entry name" value="Carboxypeptidase regulatory domain-like"/>
    <property type="match status" value="1"/>
</dbReference>
<reference evidence="2 3" key="1">
    <citation type="submission" date="2024-01" db="EMBL/GenBank/DDBJ databases">
        <title>Sphingobacterium tenebrionis sp. nov., a novel endophyte isolated from tenebrio molitor intestines.</title>
        <authorList>
            <person name="Zhang C."/>
        </authorList>
    </citation>
    <scope>NUCLEOTIDE SEQUENCE [LARGE SCALE GENOMIC DNA]</scope>
    <source>
        <strain evidence="2 3">PU5-4</strain>
    </source>
</reference>
<dbReference type="Gene3D" id="2.60.40.1120">
    <property type="entry name" value="Carboxypeptidase-like, regulatory domain"/>
    <property type="match status" value="1"/>
</dbReference>
<keyword evidence="1" id="KW-0175">Coiled coil</keyword>
<name>A0ABU8I338_9SPHI</name>
<organism evidence="2 3">
    <name type="scientific">Sphingobacterium tenebrionis</name>
    <dbReference type="NCBI Taxonomy" id="3111775"/>
    <lineage>
        <taxon>Bacteria</taxon>
        <taxon>Pseudomonadati</taxon>
        <taxon>Bacteroidota</taxon>
        <taxon>Sphingobacteriia</taxon>
        <taxon>Sphingobacteriales</taxon>
        <taxon>Sphingobacteriaceae</taxon>
        <taxon>Sphingobacterium</taxon>
    </lineage>
</organism>
<dbReference type="EMBL" id="JAYLLN010000006">
    <property type="protein sequence ID" value="MEI5984137.1"/>
    <property type="molecule type" value="Genomic_DNA"/>
</dbReference>
<protein>
    <submittedName>
        <fullName evidence="2">Carboxypeptidase-like regulatory domain-containing protein</fullName>
    </submittedName>
</protein>
<evidence type="ECO:0000256" key="1">
    <source>
        <dbReference type="SAM" id="Coils"/>
    </source>
</evidence>
<dbReference type="InterPro" id="IPR008969">
    <property type="entry name" value="CarboxyPept-like_regulatory"/>
</dbReference>
<dbReference type="Pfam" id="PF13715">
    <property type="entry name" value="CarbopepD_reg_2"/>
    <property type="match status" value="1"/>
</dbReference>
<accession>A0ABU8I338</accession>
<dbReference type="RefSeq" id="WP_134776951.1">
    <property type="nucleotide sequence ID" value="NZ_JAYLLN010000006.1"/>
</dbReference>
<proteinExistence type="predicted"/>
<evidence type="ECO:0000313" key="2">
    <source>
        <dbReference type="EMBL" id="MEI5984137.1"/>
    </source>
</evidence>
<evidence type="ECO:0000313" key="3">
    <source>
        <dbReference type="Proteomes" id="UP001363035"/>
    </source>
</evidence>
<feature type="coiled-coil region" evidence="1">
    <location>
        <begin position="169"/>
        <end position="196"/>
    </location>
</feature>
<gene>
    <name evidence="2" type="ORF">VJ786_04390</name>
</gene>
<comment type="caution">
    <text evidence="2">The sequence shown here is derived from an EMBL/GenBank/DDBJ whole genome shotgun (WGS) entry which is preliminary data.</text>
</comment>
<dbReference type="Proteomes" id="UP001363035">
    <property type="component" value="Unassembled WGS sequence"/>
</dbReference>